<dbReference type="Pfam" id="PF25791">
    <property type="entry name" value="WHD_BREX_BrxC"/>
    <property type="match status" value="1"/>
</dbReference>
<reference evidence="3 4" key="1">
    <citation type="submission" date="2016-09" db="EMBL/GenBank/DDBJ databases">
        <title>Complete genome sequence of Actinomyces hongkongensis HKU8.</title>
        <authorList>
            <person name="Gao Y.-X."/>
            <person name="Zhou Y.-Y."/>
            <person name="Xie Y."/>
            <person name="Wang M."/>
            <person name="Wang S.-J."/>
            <person name="Shen S.-G."/>
        </authorList>
    </citation>
    <scope>NUCLEOTIDE SEQUENCE [LARGE SCALE GENOMIC DNA]</scope>
    <source>
        <strain evidence="3 4">HKU8</strain>
    </source>
</reference>
<dbReference type="InterPro" id="IPR058038">
    <property type="entry name" value="BREX_BrxC_wHTH"/>
</dbReference>
<dbReference type="Pfam" id="PF25796">
    <property type="entry name" value="BREX_BrxC_4th"/>
    <property type="match status" value="1"/>
</dbReference>
<evidence type="ECO:0000259" key="2">
    <source>
        <dbReference type="Pfam" id="PF25796"/>
    </source>
</evidence>
<dbReference type="EMBL" id="CP017298">
    <property type="protein sequence ID" value="AOS47539.1"/>
    <property type="molecule type" value="Genomic_DNA"/>
</dbReference>
<dbReference type="InterPro" id="IPR058036">
    <property type="entry name" value="BREX_BrxC_4th"/>
</dbReference>
<protein>
    <recommendedName>
        <fullName evidence="5">BREX system P-loop protein BrxC</fullName>
    </recommendedName>
</protein>
<dbReference type="InterPro" id="IPR047679">
    <property type="entry name" value="BREX_BrxC"/>
</dbReference>
<evidence type="ECO:0008006" key="5">
    <source>
        <dbReference type="Google" id="ProtNLM"/>
    </source>
</evidence>
<proteinExistence type="predicted"/>
<organism evidence="3 4">
    <name type="scientific">Pauljensenia hongkongensis</name>
    <dbReference type="NCBI Taxonomy" id="178339"/>
    <lineage>
        <taxon>Bacteria</taxon>
        <taxon>Bacillati</taxon>
        <taxon>Actinomycetota</taxon>
        <taxon>Actinomycetes</taxon>
        <taxon>Actinomycetales</taxon>
        <taxon>Actinomycetaceae</taxon>
        <taxon>Pauljensenia</taxon>
    </lineage>
</organism>
<dbReference type="OrthoDB" id="3201900at2"/>
<evidence type="ECO:0000259" key="1">
    <source>
        <dbReference type="Pfam" id="PF25791"/>
    </source>
</evidence>
<feature type="domain" description="Probable ATP-binding protein BrxC winged helix-turn-helix" evidence="1">
    <location>
        <begin position="750"/>
        <end position="856"/>
    </location>
</feature>
<feature type="domain" description="Probable ATP-binding protein BrxC 4th six-stranded beta-sheet" evidence="2">
    <location>
        <begin position="558"/>
        <end position="727"/>
    </location>
</feature>
<keyword evidence="4" id="KW-1185">Reference proteome</keyword>
<evidence type="ECO:0000313" key="4">
    <source>
        <dbReference type="Proteomes" id="UP000095214"/>
    </source>
</evidence>
<evidence type="ECO:0000313" key="3">
    <source>
        <dbReference type="EMBL" id="AOS47539.1"/>
    </source>
</evidence>
<sequence>MDMTGIYAKDINRTIDGVIKADESAHIRSEVDEYVMTSEIRAGLDRILDEWNAPRPQSNGVWISGFFGSGKSHMLKMMSYLLGDVRGSGEMTRQQVAEVFTQKARGHEMLIAGIGRSQQIPALSMLFNIDAKDDKATSRPEAMIEVFYRAFFEARGLYTADLGVGALERDLVDRGLFNQFKECFRAVAGGEWEDRRAGTVFAEAPTARALAGVGIEVDKPIASYRASLNRSAEAFADEVAHWLDSREPGARIGFFIDEVGQFIGRNTHLMLNLQTITEQLFTKCSGRAWVFVTSQEKLDDVIGGLGEQQGNDFSKIQGRFTTQINLSTQEVEQVIARRLLAKSDAGRAVLEGQWSRSGAGFASMFTFPAWQKAYSNYADEEAFIAKYPFVDYQFDMFSQTMIGMSESGLFTGRHSSVGARSLLGVCQQIAQDLQERPIGTITSFDQFYDGIAAMLKSDVKENLHRAQANSLTSDPFTISVLKALLLARYVKDFPCAPSNLVVLLRRDLGQDATALEARVKRSLDALVGQYFVQKLPEGTYTYMTDEEKEVKQQIGRMSVSEGEVTGHLMRSVRAVLGNAAASYRHPDTDLDLRITTIMDCMRPASTESLVLNCVTPLSQVDAEAARIRSTGGQDTLTVVLALSDETVEEVYMYLRTERYVRGATGSSAPSGRKRLIQTYGEQNNERDERIKAAVRMSFKGARFFTDGSEVEVPASMPPAEAVNRGMGVVVGRVYHRMGDALPLAKLKEGDVDRFLRDEDEGLLPEGGLQAANPLADQFAQWVKQSRDLEGRSVFVQDAVDHFRAAPFGWGQNAVLAIVATAIRRGLVDAKLNERPLTRTELSSGLRVSQERSRILLEPKRQVDQRALARFRAFAKEFVLSDGRLEDDNARAVAVDNAVQGWRAVLDRARRTPFDFGGEIDEAEATLEAVGAGPLGAEAYLAPGVQAVFDDVVEIRSDFLEPLQEFLTRHMPAVEDAVRAADSLAAYGDGVGEDGRRAIEELRALVSDEHLYNRTDEVAPLRERVDRARRVFVEERRSEALRAFEGVRAEVTASDEFGQADPTAREAALSRIDAECASIRGMTDPGAIVIAAQKVDALSAELFARLIASHERVDEAPGHSDEAPGGRAAPPQVVQLSALTRDLCRTTIRTPDDVDAYVEELRSALHRAVSNGNIIRR</sequence>
<dbReference type="NCBIfam" id="NF033441">
    <property type="entry name" value="BREX_BrxC"/>
    <property type="match status" value="1"/>
</dbReference>
<dbReference type="KEGG" id="phon:BH719_06520"/>
<dbReference type="STRING" id="178339.BH719_06520"/>
<dbReference type="Proteomes" id="UP000095214">
    <property type="component" value="Chromosome"/>
</dbReference>
<dbReference type="AlphaFoldDB" id="A0A1D8B341"/>
<accession>A0A1D8B341</accession>
<gene>
    <name evidence="3" type="ORF">BH719_06520</name>
</gene>
<name>A0A1D8B341_9ACTO</name>